<dbReference type="RefSeq" id="WP_092408965.1">
    <property type="nucleotide sequence ID" value="NZ_FOVF01000022.1"/>
</dbReference>
<sequence length="64" mass="7202">MRAAVLAGWQVAVRIARAAIGVPDYPTYLAHQRRHHPERTPMSYEAFFAERQAARYRGGGGRCC</sequence>
<dbReference type="AlphaFoldDB" id="A0A1I4Z2T5"/>
<dbReference type="PANTHER" id="PTHR38453:SF1">
    <property type="entry name" value="CYTOPLASMIC PROTEIN"/>
    <property type="match status" value="1"/>
</dbReference>
<protein>
    <submittedName>
        <fullName evidence="1">Uncharacterized short protein YbdD, DUF466 family</fullName>
    </submittedName>
</protein>
<proteinExistence type="predicted"/>
<dbReference type="PANTHER" id="PTHR38453">
    <property type="entry name" value="CYTOPLASMIC PROTEIN-RELATED"/>
    <property type="match status" value="1"/>
</dbReference>
<keyword evidence="2" id="KW-1185">Reference proteome</keyword>
<reference evidence="1 2" key="1">
    <citation type="submission" date="2016-10" db="EMBL/GenBank/DDBJ databases">
        <authorList>
            <person name="de Groot N.N."/>
        </authorList>
    </citation>
    <scope>NUCLEOTIDE SEQUENCE [LARGE SCALE GENOMIC DNA]</scope>
    <source>
        <strain evidence="1 2">CGMCC 1.7659</strain>
    </source>
</reference>
<dbReference type="Proteomes" id="UP000198575">
    <property type="component" value="Unassembled WGS sequence"/>
</dbReference>
<accession>A0A1I4Z2T5</accession>
<evidence type="ECO:0000313" key="2">
    <source>
        <dbReference type="Proteomes" id="UP000198575"/>
    </source>
</evidence>
<name>A0A1I4Z2T5_9GAMM</name>
<dbReference type="Pfam" id="PF04328">
    <property type="entry name" value="Sel_put"/>
    <property type="match status" value="1"/>
</dbReference>
<evidence type="ECO:0000313" key="1">
    <source>
        <dbReference type="EMBL" id="SFN44507.1"/>
    </source>
</evidence>
<organism evidence="1 2">
    <name type="scientific">Dokdonella immobilis</name>
    <dbReference type="NCBI Taxonomy" id="578942"/>
    <lineage>
        <taxon>Bacteria</taxon>
        <taxon>Pseudomonadati</taxon>
        <taxon>Pseudomonadota</taxon>
        <taxon>Gammaproteobacteria</taxon>
        <taxon>Lysobacterales</taxon>
        <taxon>Rhodanobacteraceae</taxon>
        <taxon>Dokdonella</taxon>
    </lineage>
</organism>
<gene>
    <name evidence="1" type="ORF">SAMN05216289_1228</name>
</gene>
<dbReference type="EMBL" id="FOVF01000022">
    <property type="protein sequence ID" value="SFN44507.1"/>
    <property type="molecule type" value="Genomic_DNA"/>
</dbReference>
<dbReference type="STRING" id="578942.SAMN05216289_1228"/>
<dbReference type="InterPro" id="IPR007423">
    <property type="entry name" value="Sel_put"/>
</dbReference>